<dbReference type="InterPro" id="IPR000743">
    <property type="entry name" value="Glyco_hydro_28"/>
</dbReference>
<dbReference type="PANTHER" id="PTHR31339">
    <property type="entry name" value="PECTIN LYASE-RELATED"/>
    <property type="match status" value="1"/>
</dbReference>
<proteinExistence type="inferred from homology"/>
<organism evidence="6 7">
    <name type="scientific">Winogradskyella poriferorum</name>
    <dbReference type="NCBI Taxonomy" id="307627"/>
    <lineage>
        <taxon>Bacteria</taxon>
        <taxon>Pseudomonadati</taxon>
        <taxon>Bacteroidota</taxon>
        <taxon>Flavobacteriia</taxon>
        <taxon>Flavobacteriales</taxon>
        <taxon>Flavobacteriaceae</taxon>
        <taxon>Winogradskyella</taxon>
    </lineage>
</organism>
<gene>
    <name evidence="6" type="ORF">V1468_01410</name>
</gene>
<evidence type="ECO:0000313" key="6">
    <source>
        <dbReference type="EMBL" id="MEF3077646.1"/>
    </source>
</evidence>
<evidence type="ECO:0000256" key="4">
    <source>
        <dbReference type="RuleBase" id="RU361169"/>
    </source>
</evidence>
<dbReference type="Proteomes" id="UP001356704">
    <property type="component" value="Unassembled WGS sequence"/>
</dbReference>
<keyword evidence="2 4" id="KW-0378">Hydrolase</keyword>
<evidence type="ECO:0000256" key="2">
    <source>
        <dbReference type="ARBA" id="ARBA00022801"/>
    </source>
</evidence>
<protein>
    <submittedName>
        <fullName evidence="6">Glycoside hydrolase family 28 protein</fullName>
    </submittedName>
</protein>
<comment type="similarity">
    <text evidence="1 4">Belongs to the glycosyl hydrolase 28 family.</text>
</comment>
<dbReference type="InterPro" id="IPR006626">
    <property type="entry name" value="PbH1"/>
</dbReference>
<keyword evidence="7" id="KW-1185">Reference proteome</keyword>
<dbReference type="InterPro" id="IPR024535">
    <property type="entry name" value="RHGA/B-epi-like_pectate_lyase"/>
</dbReference>
<keyword evidence="3 4" id="KW-0326">Glycosidase</keyword>
<reference evidence="6 7" key="1">
    <citation type="submission" date="2024-02" db="EMBL/GenBank/DDBJ databases">
        <title>Winogradskyella poriferorum JCM 12885.</title>
        <authorList>
            <person name="Zhang D.-F."/>
            <person name="Fu Z.-Y."/>
        </authorList>
    </citation>
    <scope>NUCLEOTIDE SEQUENCE [LARGE SCALE GENOMIC DNA]</scope>
    <source>
        <strain evidence="6 7">JCM 12885</strain>
    </source>
</reference>
<dbReference type="InterPro" id="IPR051801">
    <property type="entry name" value="GH28_Enzymes"/>
</dbReference>
<dbReference type="PROSITE" id="PS00502">
    <property type="entry name" value="POLYGALACTURONASE"/>
    <property type="match status" value="1"/>
</dbReference>
<dbReference type="SMART" id="SM00710">
    <property type="entry name" value="PbH1"/>
    <property type="match status" value="6"/>
</dbReference>
<dbReference type="Pfam" id="PF12708">
    <property type="entry name" value="Pect-lyase_RHGA_epim"/>
    <property type="match status" value="1"/>
</dbReference>
<evidence type="ECO:0000259" key="5">
    <source>
        <dbReference type="Pfam" id="PF12708"/>
    </source>
</evidence>
<name>A0ABU7W395_9FLAO</name>
<dbReference type="Pfam" id="PF00295">
    <property type="entry name" value="Glyco_hydro_28"/>
    <property type="match status" value="1"/>
</dbReference>
<dbReference type="EMBL" id="JAZHOU010000001">
    <property type="protein sequence ID" value="MEF3077646.1"/>
    <property type="molecule type" value="Genomic_DNA"/>
</dbReference>
<comment type="caution">
    <text evidence="6">The sequence shown here is derived from an EMBL/GenBank/DDBJ whole genome shotgun (WGS) entry which is preliminary data.</text>
</comment>
<dbReference type="GO" id="GO:0016787">
    <property type="term" value="F:hydrolase activity"/>
    <property type="evidence" value="ECO:0007669"/>
    <property type="project" value="UniProtKB-KW"/>
</dbReference>
<dbReference type="SUPFAM" id="SSF51126">
    <property type="entry name" value="Pectin lyase-like"/>
    <property type="match status" value="1"/>
</dbReference>
<dbReference type="PROSITE" id="PS51257">
    <property type="entry name" value="PROKAR_LIPOPROTEIN"/>
    <property type="match status" value="1"/>
</dbReference>
<sequence length="492" mass="54622">MILDRFFSEILKISKLFLRIPQIAPFVMLVIVVSCKGEESAKEKGPWDMMQEVVESVKEPTFPKKTFNVVDYGAIADGVTKNTDAFKKAIKACTESGGGKVVVPKGEYLTGAIHLDDNVNLHLEEGAEILFSTDPQDYYPLVATAYEGIELMNYSPLLYAYKKKNIAVTGKGILNGQAGNDNWWKWCGKDIYGWEEGMPHQKDSLNLPRLMEMGQEGTPLEERVFGDGHYLRPTFLEPFESENILIEGVKIVNAPFWIIHPFKSKNIIVDGVTVESHGPNNDGCDPEYSKNVIIKNCTFNTGDDCIAIKAGRDAEGRRVGIKTENVVVQNCKMIDGHGGVVIGSEMSAGVSNVYVENCEMNSPNLDRAIRLKTNSRRGGTIDGVYVRNLEVGQVKEAVLKLNMFYATYTNQTGEHIPEIKNIVLENVKVKNGGYYGILAKGYEQSPITNVTLKNVNIEKVDEAFSLENVSNLKLIDTYINGSLMQSPPQTKD</sequence>
<dbReference type="Gene3D" id="2.160.20.10">
    <property type="entry name" value="Single-stranded right-handed beta-helix, Pectin lyase-like"/>
    <property type="match status" value="1"/>
</dbReference>
<dbReference type="PANTHER" id="PTHR31339:SF9">
    <property type="entry name" value="PLASMIN AND FIBRONECTIN-BINDING PROTEIN A"/>
    <property type="match status" value="1"/>
</dbReference>
<evidence type="ECO:0000313" key="7">
    <source>
        <dbReference type="Proteomes" id="UP001356704"/>
    </source>
</evidence>
<dbReference type="InterPro" id="IPR012334">
    <property type="entry name" value="Pectin_lyas_fold"/>
</dbReference>
<evidence type="ECO:0000256" key="3">
    <source>
        <dbReference type="ARBA" id="ARBA00023295"/>
    </source>
</evidence>
<accession>A0ABU7W395</accession>
<feature type="domain" description="Rhamnogalacturonase A/B/Epimerase-like pectate lyase" evidence="5">
    <location>
        <begin position="67"/>
        <end position="120"/>
    </location>
</feature>
<evidence type="ECO:0000256" key="1">
    <source>
        <dbReference type="ARBA" id="ARBA00008834"/>
    </source>
</evidence>
<dbReference type="InterPro" id="IPR011050">
    <property type="entry name" value="Pectin_lyase_fold/virulence"/>
</dbReference>